<protein>
    <submittedName>
        <fullName evidence="1">Uncharacterized protein</fullName>
    </submittedName>
</protein>
<comment type="caution">
    <text evidence="1">The sequence shown here is derived from an EMBL/GenBank/DDBJ whole genome shotgun (WGS) entry which is preliminary data.</text>
</comment>
<gene>
    <name evidence="1" type="ORF">RRG08_051803</name>
</gene>
<reference evidence="1" key="1">
    <citation type="journal article" date="2023" name="G3 (Bethesda)">
        <title>A reference genome for the long-term kleptoplast-retaining sea slug Elysia crispata morphotype clarki.</title>
        <authorList>
            <person name="Eastman K.E."/>
            <person name="Pendleton A.L."/>
            <person name="Shaikh M.A."/>
            <person name="Suttiyut T."/>
            <person name="Ogas R."/>
            <person name="Tomko P."/>
            <person name="Gavelis G."/>
            <person name="Widhalm J.R."/>
            <person name="Wisecaver J.H."/>
        </authorList>
    </citation>
    <scope>NUCLEOTIDE SEQUENCE</scope>
    <source>
        <strain evidence="1">ECLA1</strain>
    </source>
</reference>
<dbReference type="Proteomes" id="UP001283361">
    <property type="component" value="Unassembled WGS sequence"/>
</dbReference>
<evidence type="ECO:0000313" key="1">
    <source>
        <dbReference type="EMBL" id="KAK3779839.1"/>
    </source>
</evidence>
<name>A0AAE1A241_9GAST</name>
<evidence type="ECO:0000313" key="2">
    <source>
        <dbReference type="Proteomes" id="UP001283361"/>
    </source>
</evidence>
<keyword evidence="2" id="KW-1185">Reference proteome</keyword>
<sequence>MYRNTTLSETTRCPLVLFITFSIELPWQKHPRLKRLHSSASVESRYRGSSLLRLLSVCGRNRIQMSPHRSVRKIRLLPLNAHFRDEGSDRKERNPVPYNLRCV</sequence>
<organism evidence="1 2">
    <name type="scientific">Elysia crispata</name>
    <name type="common">lettuce slug</name>
    <dbReference type="NCBI Taxonomy" id="231223"/>
    <lineage>
        <taxon>Eukaryota</taxon>
        <taxon>Metazoa</taxon>
        <taxon>Spiralia</taxon>
        <taxon>Lophotrochozoa</taxon>
        <taxon>Mollusca</taxon>
        <taxon>Gastropoda</taxon>
        <taxon>Heterobranchia</taxon>
        <taxon>Euthyneura</taxon>
        <taxon>Panpulmonata</taxon>
        <taxon>Sacoglossa</taxon>
        <taxon>Placobranchoidea</taxon>
        <taxon>Plakobranchidae</taxon>
        <taxon>Elysia</taxon>
    </lineage>
</organism>
<proteinExistence type="predicted"/>
<accession>A0AAE1A241</accession>
<dbReference type="EMBL" id="JAWDGP010002800">
    <property type="protein sequence ID" value="KAK3779839.1"/>
    <property type="molecule type" value="Genomic_DNA"/>
</dbReference>
<dbReference type="AlphaFoldDB" id="A0AAE1A241"/>